<keyword evidence="2" id="KW-1185">Reference proteome</keyword>
<evidence type="ECO:0000313" key="2">
    <source>
        <dbReference type="Proteomes" id="UP001139150"/>
    </source>
</evidence>
<dbReference type="Proteomes" id="UP001139150">
    <property type="component" value="Unassembled WGS sequence"/>
</dbReference>
<organism evidence="1 2">
    <name type="scientific">Halalkalibacter alkaliphilus</name>
    <dbReference type="NCBI Taxonomy" id="2917993"/>
    <lineage>
        <taxon>Bacteria</taxon>
        <taxon>Bacillati</taxon>
        <taxon>Bacillota</taxon>
        <taxon>Bacilli</taxon>
        <taxon>Bacillales</taxon>
        <taxon>Bacillaceae</taxon>
        <taxon>Halalkalibacter</taxon>
    </lineage>
</organism>
<reference evidence="1" key="1">
    <citation type="submission" date="2022-02" db="EMBL/GenBank/DDBJ databases">
        <title>Halalkalibacter sp. nov. isolated from Lonar Lake, India.</title>
        <authorList>
            <person name="Joshi A."/>
            <person name="Thite S."/>
            <person name="Lodha T."/>
        </authorList>
    </citation>
    <scope>NUCLEOTIDE SEQUENCE</scope>
    <source>
        <strain evidence="1">MEB205</strain>
    </source>
</reference>
<dbReference type="EMBL" id="JAKRYL010000004">
    <property type="protein sequence ID" value="MCL7746627.1"/>
    <property type="molecule type" value="Genomic_DNA"/>
</dbReference>
<gene>
    <name evidence="1" type="ORF">MF646_05755</name>
</gene>
<name>A0A9X2A486_9BACI</name>
<comment type="caution">
    <text evidence="1">The sequence shown here is derived from an EMBL/GenBank/DDBJ whole genome shotgun (WGS) entry which is preliminary data.</text>
</comment>
<sequence length="59" mass="6731">MAISRCADCGSIDQVESNGKECPYCERLLCISCIHKQRKVFSWNGCTKCCIDYRSLVHK</sequence>
<dbReference type="RefSeq" id="WP_250095539.1">
    <property type="nucleotide sequence ID" value="NZ_JAKRYL010000004.1"/>
</dbReference>
<accession>A0A9X2A486</accession>
<evidence type="ECO:0000313" key="1">
    <source>
        <dbReference type="EMBL" id="MCL7746627.1"/>
    </source>
</evidence>
<dbReference type="AlphaFoldDB" id="A0A9X2A486"/>
<proteinExistence type="predicted"/>
<protein>
    <submittedName>
        <fullName evidence="1">Uncharacterized protein</fullName>
    </submittedName>
</protein>